<dbReference type="STRING" id="101091.A0A1C7MY25"/>
<sequence length="80" mass="8947">MSRVPSVLNPTEEDIKLLLSAQCHIGTKNVNTRMTPYVHKRRADGINLINIGKTWEKLILAARVIAAIENVSLGQFHANR</sequence>
<protein>
    <submittedName>
        <fullName evidence="3">40S ribosomal protein S0</fullName>
    </submittedName>
</protein>
<keyword evidence="4" id="KW-1185">Reference proteome</keyword>
<comment type="caution">
    <text evidence="3">The sequence shown here is derived from an EMBL/GenBank/DDBJ whole genome shotgun (WGS) entry which is preliminary data.</text>
</comment>
<dbReference type="InterPro" id="IPR005707">
    <property type="entry name" value="Ribosomal_uS2_euk/arc"/>
</dbReference>
<keyword evidence="2" id="KW-0687">Ribonucleoprotein</keyword>
<dbReference type="EMBL" id="LUGH01001074">
    <property type="protein sequence ID" value="OBZ81740.1"/>
    <property type="molecule type" value="Genomic_DNA"/>
</dbReference>
<evidence type="ECO:0000256" key="1">
    <source>
        <dbReference type="ARBA" id="ARBA00022980"/>
    </source>
</evidence>
<name>A0A1C7MY25_9FUNG</name>
<evidence type="ECO:0000313" key="3">
    <source>
        <dbReference type="EMBL" id="OBZ81740.1"/>
    </source>
</evidence>
<proteinExistence type="predicted"/>
<dbReference type="AlphaFoldDB" id="A0A1C7MY25"/>
<dbReference type="Proteomes" id="UP000093000">
    <property type="component" value="Unassembled WGS sequence"/>
</dbReference>
<dbReference type="PANTHER" id="PTHR11489">
    <property type="entry name" value="40S RIBOSOMAL PROTEIN SA"/>
    <property type="match status" value="1"/>
</dbReference>
<keyword evidence="1 3" id="KW-0689">Ribosomal protein</keyword>
<feature type="non-terminal residue" evidence="3">
    <location>
        <position position="80"/>
    </location>
</feature>
<dbReference type="InParanoid" id="A0A1C7MY25"/>
<dbReference type="SUPFAM" id="SSF52313">
    <property type="entry name" value="Ribosomal protein S2"/>
    <property type="match status" value="1"/>
</dbReference>
<dbReference type="InterPro" id="IPR023591">
    <property type="entry name" value="Ribosomal_uS2_flav_dom_sf"/>
</dbReference>
<dbReference type="GO" id="GO:0003735">
    <property type="term" value="F:structural constituent of ribosome"/>
    <property type="evidence" value="ECO:0007669"/>
    <property type="project" value="InterPro"/>
</dbReference>
<dbReference type="GO" id="GO:0015935">
    <property type="term" value="C:small ribosomal subunit"/>
    <property type="evidence" value="ECO:0007669"/>
    <property type="project" value="InterPro"/>
</dbReference>
<reference evidence="3 4" key="1">
    <citation type="submission" date="2016-03" db="EMBL/GenBank/DDBJ databases">
        <title>Choanephora cucurbitarum.</title>
        <authorList>
            <person name="Min B."/>
            <person name="Park H."/>
            <person name="Park J.-H."/>
            <person name="Shin H.-D."/>
            <person name="Choi I.-G."/>
        </authorList>
    </citation>
    <scope>NUCLEOTIDE SEQUENCE [LARGE SCALE GENOMIC DNA]</scope>
    <source>
        <strain evidence="3 4">KUS-F28377</strain>
    </source>
</reference>
<organism evidence="3 4">
    <name type="scientific">Choanephora cucurbitarum</name>
    <dbReference type="NCBI Taxonomy" id="101091"/>
    <lineage>
        <taxon>Eukaryota</taxon>
        <taxon>Fungi</taxon>
        <taxon>Fungi incertae sedis</taxon>
        <taxon>Mucoromycota</taxon>
        <taxon>Mucoromycotina</taxon>
        <taxon>Mucoromycetes</taxon>
        <taxon>Mucorales</taxon>
        <taxon>Mucorineae</taxon>
        <taxon>Choanephoraceae</taxon>
        <taxon>Choanephoroideae</taxon>
        <taxon>Choanephora</taxon>
    </lineage>
</organism>
<dbReference type="Gene3D" id="3.40.50.10490">
    <property type="entry name" value="Glucose-6-phosphate isomerase like protein, domain 1"/>
    <property type="match status" value="1"/>
</dbReference>
<evidence type="ECO:0000256" key="2">
    <source>
        <dbReference type="ARBA" id="ARBA00023274"/>
    </source>
</evidence>
<accession>A0A1C7MY25</accession>
<gene>
    <name evidence="3" type="primary">RPS0_1</name>
    <name evidence="3" type="ORF">A0J61_10211</name>
</gene>
<dbReference type="OrthoDB" id="414863at2759"/>
<evidence type="ECO:0000313" key="4">
    <source>
        <dbReference type="Proteomes" id="UP000093000"/>
    </source>
</evidence>
<dbReference type="GO" id="GO:0006412">
    <property type="term" value="P:translation"/>
    <property type="evidence" value="ECO:0007669"/>
    <property type="project" value="InterPro"/>
</dbReference>